<dbReference type="EMBL" id="QUSZ01004327">
    <property type="protein sequence ID" value="RHY14850.1"/>
    <property type="molecule type" value="Genomic_DNA"/>
</dbReference>
<comment type="caution">
    <text evidence="9">The sequence shown here is derived from an EMBL/GenBank/DDBJ whole genome shotgun (WGS) entry which is preliminary data.</text>
</comment>
<comment type="similarity">
    <text evidence="2">Belongs to the glycosyltransferase 28 family.</text>
</comment>
<evidence type="ECO:0000259" key="8">
    <source>
        <dbReference type="Pfam" id="PF04101"/>
    </source>
</evidence>
<keyword evidence="5" id="KW-0328">Glycosyltransferase</keyword>
<keyword evidence="6" id="KW-0808">Transferase</keyword>
<evidence type="ECO:0000313" key="9">
    <source>
        <dbReference type="EMBL" id="RHY14850.1"/>
    </source>
</evidence>
<dbReference type="AlphaFoldDB" id="A0A397B4F5"/>
<protein>
    <recommendedName>
        <fullName evidence="4">UDP-N-acetylglucosamine transferase subunit ALG13</fullName>
        <ecNumber evidence="3">2.4.1.141</ecNumber>
    </recommendedName>
</protein>
<gene>
    <name evidence="9" type="ORF">DYB36_001729</name>
</gene>
<dbReference type="Pfam" id="PF04101">
    <property type="entry name" value="Glyco_tran_28_C"/>
    <property type="match status" value="1"/>
</dbReference>
<feature type="domain" description="Glycosyl transferase family 28 C-terminal" evidence="8">
    <location>
        <begin position="5"/>
        <end position="152"/>
    </location>
</feature>
<dbReference type="Proteomes" id="UP000265427">
    <property type="component" value="Unassembled WGS sequence"/>
</dbReference>
<comment type="subcellular location">
    <subcellularLocation>
        <location evidence="1">Endoplasmic reticulum</location>
    </subcellularLocation>
</comment>
<dbReference type="SUPFAM" id="SSF53756">
    <property type="entry name" value="UDP-Glycosyltransferase/glycogen phosphorylase"/>
    <property type="match status" value="1"/>
</dbReference>
<proteinExistence type="inferred from homology"/>
<evidence type="ECO:0000256" key="1">
    <source>
        <dbReference type="ARBA" id="ARBA00004240"/>
    </source>
</evidence>
<sequence>MGTKMVFVTVGTTSFDDMVAAVDADEVHTILKEKGYDEILFQIGRGTYEPRALNGTLSTSFYRFNAAYKDDIRRASLVISHAGAGSIMDTLVERKHLVVIPNSKLMDNHQEELAGALAERHHLVATTCTLLASCLKAVDLNTLEPYPDVDEAAFPSFVDSVAPPPQHSKQA</sequence>
<evidence type="ECO:0000313" key="10">
    <source>
        <dbReference type="Proteomes" id="UP000265427"/>
    </source>
</evidence>
<evidence type="ECO:0000256" key="2">
    <source>
        <dbReference type="ARBA" id="ARBA00006962"/>
    </source>
</evidence>
<accession>A0A397B4F5</accession>
<dbReference type="InterPro" id="IPR039042">
    <property type="entry name" value="Alg13-like"/>
</dbReference>
<dbReference type="GO" id="GO:0005783">
    <property type="term" value="C:endoplasmic reticulum"/>
    <property type="evidence" value="ECO:0007669"/>
    <property type="project" value="UniProtKB-SubCell"/>
</dbReference>
<evidence type="ECO:0000256" key="7">
    <source>
        <dbReference type="ARBA" id="ARBA00022824"/>
    </source>
</evidence>
<dbReference type="PANTHER" id="PTHR12867:SF6">
    <property type="entry name" value="N-ACETYLGLUCOSAMINYLDIPHOSPHODOLICHOL N-ACETYLGLUCOSAMINYLTRANSFERASE"/>
    <property type="match status" value="1"/>
</dbReference>
<evidence type="ECO:0000256" key="4">
    <source>
        <dbReference type="ARBA" id="ARBA00017468"/>
    </source>
</evidence>
<evidence type="ECO:0000256" key="6">
    <source>
        <dbReference type="ARBA" id="ARBA00022679"/>
    </source>
</evidence>
<dbReference type="VEuPathDB" id="FungiDB:H257_05053"/>
<evidence type="ECO:0000256" key="3">
    <source>
        <dbReference type="ARBA" id="ARBA00012614"/>
    </source>
</evidence>
<dbReference type="EC" id="2.4.1.141" evidence="3"/>
<dbReference type="InterPro" id="IPR007235">
    <property type="entry name" value="Glyco_trans_28_C"/>
</dbReference>
<dbReference type="PANTHER" id="PTHR12867">
    <property type="entry name" value="GLYCOSYL TRANSFERASE-RELATED"/>
    <property type="match status" value="1"/>
</dbReference>
<evidence type="ECO:0000256" key="5">
    <source>
        <dbReference type="ARBA" id="ARBA00022676"/>
    </source>
</evidence>
<dbReference type="GO" id="GO:0006488">
    <property type="term" value="P:dolichol-linked oligosaccharide biosynthetic process"/>
    <property type="evidence" value="ECO:0007669"/>
    <property type="project" value="InterPro"/>
</dbReference>
<organism evidence="9 10">
    <name type="scientific">Aphanomyces astaci</name>
    <name type="common">Crayfish plague agent</name>
    <dbReference type="NCBI Taxonomy" id="112090"/>
    <lineage>
        <taxon>Eukaryota</taxon>
        <taxon>Sar</taxon>
        <taxon>Stramenopiles</taxon>
        <taxon>Oomycota</taxon>
        <taxon>Saprolegniomycetes</taxon>
        <taxon>Saprolegniales</taxon>
        <taxon>Verrucalvaceae</taxon>
        <taxon>Aphanomyces</taxon>
    </lineage>
</organism>
<reference evidence="9 10" key="1">
    <citation type="submission" date="2018-08" db="EMBL/GenBank/DDBJ databases">
        <title>Aphanomyces genome sequencing and annotation.</title>
        <authorList>
            <person name="Minardi D."/>
            <person name="Oidtmann B."/>
            <person name="Van Der Giezen M."/>
            <person name="Studholme D.J."/>
        </authorList>
    </citation>
    <scope>NUCLEOTIDE SEQUENCE [LARGE SCALE GENOMIC DNA]</scope>
    <source>
        <strain evidence="9 10">Kv</strain>
    </source>
</reference>
<dbReference type="GO" id="GO:0004577">
    <property type="term" value="F:N-acetylglucosaminyldiphosphodolichol N-acetylglucosaminyltransferase activity"/>
    <property type="evidence" value="ECO:0007669"/>
    <property type="project" value="UniProtKB-EC"/>
</dbReference>
<keyword evidence="7" id="KW-0256">Endoplasmic reticulum</keyword>
<name>A0A397B4F5_APHAT</name>
<dbReference type="Gene3D" id="3.40.50.2000">
    <property type="entry name" value="Glycogen Phosphorylase B"/>
    <property type="match status" value="1"/>
</dbReference>